<organism evidence="1 2">
    <name type="scientific">Heterorhabditis bacteriophora</name>
    <name type="common">Entomopathogenic nematode worm</name>
    <dbReference type="NCBI Taxonomy" id="37862"/>
    <lineage>
        <taxon>Eukaryota</taxon>
        <taxon>Metazoa</taxon>
        <taxon>Ecdysozoa</taxon>
        <taxon>Nematoda</taxon>
        <taxon>Chromadorea</taxon>
        <taxon>Rhabditida</taxon>
        <taxon>Rhabditina</taxon>
        <taxon>Rhabditomorpha</taxon>
        <taxon>Strongyloidea</taxon>
        <taxon>Heterorhabditidae</taxon>
        <taxon>Heterorhabditis</taxon>
    </lineage>
</organism>
<dbReference type="Proteomes" id="UP000095283">
    <property type="component" value="Unplaced"/>
</dbReference>
<sequence>MISYYSIREDQNGTAGDWYRHHSTLCADDYHCATIASLFSHRIICFVSTLLGYRFALVTERLFLSEGISLPLFWMTIVEQLSIGRVWQEEGERNGDVFRFLNGTDLSLQIPLRMTYTTRPSQDLLDQ</sequence>
<name>A0A1I7WP09_HETBA</name>
<dbReference type="WBParaSite" id="Hba_06872">
    <property type="protein sequence ID" value="Hba_06872"/>
    <property type="gene ID" value="Hba_06872"/>
</dbReference>
<proteinExistence type="predicted"/>
<keyword evidence="1" id="KW-1185">Reference proteome</keyword>
<dbReference type="AlphaFoldDB" id="A0A1I7WP09"/>
<evidence type="ECO:0000313" key="1">
    <source>
        <dbReference type="Proteomes" id="UP000095283"/>
    </source>
</evidence>
<protein>
    <submittedName>
        <fullName evidence="2">Innexin</fullName>
    </submittedName>
</protein>
<accession>A0A1I7WP09</accession>
<reference evidence="2" key="1">
    <citation type="submission" date="2016-11" db="UniProtKB">
        <authorList>
            <consortium name="WormBaseParasite"/>
        </authorList>
    </citation>
    <scope>IDENTIFICATION</scope>
</reference>
<evidence type="ECO:0000313" key="2">
    <source>
        <dbReference type="WBParaSite" id="Hba_06872"/>
    </source>
</evidence>